<sequence length="124" mass="14788">MLRTCWACTNHEVGPTRRKPRIDEEGSRLKEEYRRELSDENHNSPRILVGQNQRKGPTKRQSDAKFQAQREKGPCFRCEEQYHAGHRYKVKEQKELRVLVVRENGEEVEIIKEDDHEEETDENN</sequence>
<evidence type="ECO:0000313" key="3">
    <source>
        <dbReference type="Proteomes" id="UP000321393"/>
    </source>
</evidence>
<name>A0A5A7UN07_CUCMM</name>
<comment type="caution">
    <text evidence="2">The sequence shown here is derived from an EMBL/GenBank/DDBJ whole genome shotgun (WGS) entry which is preliminary data.</text>
</comment>
<accession>A0A5A7UN07</accession>
<gene>
    <name evidence="2" type="ORF">E6C27_scaffold43052G001690</name>
</gene>
<feature type="compositionally biased region" description="Basic and acidic residues" evidence="1">
    <location>
        <begin position="21"/>
        <end position="43"/>
    </location>
</feature>
<proteinExistence type="predicted"/>
<reference evidence="2 3" key="1">
    <citation type="submission" date="2019-08" db="EMBL/GenBank/DDBJ databases">
        <title>Draft genome sequences of two oriental melons (Cucumis melo L. var makuwa).</title>
        <authorList>
            <person name="Kwon S.-Y."/>
        </authorList>
    </citation>
    <scope>NUCLEOTIDE SEQUENCE [LARGE SCALE GENOMIC DNA]</scope>
    <source>
        <strain evidence="3">cv. SW 3</strain>
        <tissue evidence="2">Leaf</tissue>
    </source>
</reference>
<dbReference type="EMBL" id="SSTE01008633">
    <property type="protein sequence ID" value="KAA0055015.1"/>
    <property type="molecule type" value="Genomic_DNA"/>
</dbReference>
<protein>
    <submittedName>
        <fullName evidence="2">Retrotransposon protein</fullName>
    </submittedName>
</protein>
<feature type="compositionally biased region" description="Basic and acidic residues" evidence="1">
    <location>
        <begin position="60"/>
        <end position="70"/>
    </location>
</feature>
<dbReference type="OrthoDB" id="694469at2759"/>
<feature type="region of interest" description="Disordered" evidence="1">
    <location>
        <begin position="16"/>
        <end position="70"/>
    </location>
</feature>
<evidence type="ECO:0000256" key="1">
    <source>
        <dbReference type="SAM" id="MobiDB-lite"/>
    </source>
</evidence>
<organism evidence="2 3">
    <name type="scientific">Cucumis melo var. makuwa</name>
    <name type="common">Oriental melon</name>
    <dbReference type="NCBI Taxonomy" id="1194695"/>
    <lineage>
        <taxon>Eukaryota</taxon>
        <taxon>Viridiplantae</taxon>
        <taxon>Streptophyta</taxon>
        <taxon>Embryophyta</taxon>
        <taxon>Tracheophyta</taxon>
        <taxon>Spermatophyta</taxon>
        <taxon>Magnoliopsida</taxon>
        <taxon>eudicotyledons</taxon>
        <taxon>Gunneridae</taxon>
        <taxon>Pentapetalae</taxon>
        <taxon>rosids</taxon>
        <taxon>fabids</taxon>
        <taxon>Cucurbitales</taxon>
        <taxon>Cucurbitaceae</taxon>
        <taxon>Benincaseae</taxon>
        <taxon>Cucumis</taxon>
    </lineage>
</organism>
<dbReference type="Proteomes" id="UP000321393">
    <property type="component" value="Unassembled WGS sequence"/>
</dbReference>
<dbReference type="AlphaFoldDB" id="A0A5A7UN07"/>
<evidence type="ECO:0000313" key="2">
    <source>
        <dbReference type="EMBL" id="KAA0055015.1"/>
    </source>
</evidence>